<keyword evidence="9" id="KW-0472">Membrane</keyword>
<dbReference type="InterPro" id="IPR017972">
    <property type="entry name" value="Cyt_P450_CS"/>
</dbReference>
<keyword evidence="9" id="KW-1133">Transmembrane helix</keyword>
<proteinExistence type="inferred from homology"/>
<protein>
    <recommendedName>
        <fullName evidence="12">Cytochrome P450</fullName>
    </recommendedName>
</protein>
<evidence type="ECO:0000256" key="7">
    <source>
        <dbReference type="PIRSR" id="PIRSR602401-1"/>
    </source>
</evidence>
<comment type="caution">
    <text evidence="10">The sequence shown here is derived from an EMBL/GenBank/DDBJ whole genome shotgun (WGS) entry which is preliminary data.</text>
</comment>
<keyword evidence="6 8" id="KW-0503">Monooxygenase</keyword>
<evidence type="ECO:0000256" key="6">
    <source>
        <dbReference type="ARBA" id="ARBA00023033"/>
    </source>
</evidence>
<evidence type="ECO:0000313" key="11">
    <source>
        <dbReference type="Proteomes" id="UP000886520"/>
    </source>
</evidence>
<evidence type="ECO:0000256" key="8">
    <source>
        <dbReference type="RuleBase" id="RU000461"/>
    </source>
</evidence>
<dbReference type="SUPFAM" id="SSF48264">
    <property type="entry name" value="Cytochrome P450"/>
    <property type="match status" value="1"/>
</dbReference>
<dbReference type="PRINTS" id="PR00385">
    <property type="entry name" value="P450"/>
</dbReference>
<dbReference type="AlphaFoldDB" id="A0A9D4U9S6"/>
<evidence type="ECO:0008006" key="12">
    <source>
        <dbReference type="Google" id="ProtNLM"/>
    </source>
</evidence>
<dbReference type="PANTHER" id="PTHR24286:SF384">
    <property type="entry name" value="P450, PUTATIVE (EUROFUNG)-RELATED"/>
    <property type="match status" value="1"/>
</dbReference>
<dbReference type="GO" id="GO:0016125">
    <property type="term" value="P:sterol metabolic process"/>
    <property type="evidence" value="ECO:0007669"/>
    <property type="project" value="TreeGrafter"/>
</dbReference>
<evidence type="ECO:0000313" key="10">
    <source>
        <dbReference type="EMBL" id="KAI5063618.1"/>
    </source>
</evidence>
<dbReference type="GO" id="GO:0016705">
    <property type="term" value="F:oxidoreductase activity, acting on paired donors, with incorporation or reduction of molecular oxygen"/>
    <property type="evidence" value="ECO:0007669"/>
    <property type="project" value="InterPro"/>
</dbReference>
<organism evidence="10 11">
    <name type="scientific">Adiantum capillus-veneris</name>
    <name type="common">Maidenhair fern</name>
    <dbReference type="NCBI Taxonomy" id="13818"/>
    <lineage>
        <taxon>Eukaryota</taxon>
        <taxon>Viridiplantae</taxon>
        <taxon>Streptophyta</taxon>
        <taxon>Embryophyta</taxon>
        <taxon>Tracheophyta</taxon>
        <taxon>Polypodiopsida</taxon>
        <taxon>Polypodiidae</taxon>
        <taxon>Polypodiales</taxon>
        <taxon>Pteridineae</taxon>
        <taxon>Pteridaceae</taxon>
        <taxon>Vittarioideae</taxon>
        <taxon>Adiantum</taxon>
    </lineage>
</organism>
<gene>
    <name evidence="10" type="ORF">GOP47_0022165</name>
</gene>
<dbReference type="OrthoDB" id="1372046at2759"/>
<name>A0A9D4U9S6_ADICA</name>
<keyword evidence="4 8" id="KW-0560">Oxidoreductase</keyword>
<evidence type="ECO:0000256" key="3">
    <source>
        <dbReference type="ARBA" id="ARBA00022723"/>
    </source>
</evidence>
<comment type="similarity">
    <text evidence="1 8">Belongs to the cytochrome P450 family.</text>
</comment>
<keyword evidence="3 7" id="KW-0479">Metal-binding</keyword>
<feature type="binding site" description="axial binding residue" evidence="7">
    <location>
        <position position="432"/>
    </location>
    <ligand>
        <name>heme</name>
        <dbReference type="ChEBI" id="CHEBI:30413"/>
    </ligand>
    <ligandPart>
        <name>Fe</name>
        <dbReference type="ChEBI" id="CHEBI:18248"/>
    </ligandPart>
</feature>
<evidence type="ECO:0000256" key="2">
    <source>
        <dbReference type="ARBA" id="ARBA00022617"/>
    </source>
</evidence>
<dbReference type="FunFam" id="1.10.630.10:FF:000022">
    <property type="entry name" value="Taxadiene 5-alpha hydroxylase"/>
    <property type="match status" value="1"/>
</dbReference>
<dbReference type="InterPro" id="IPR036396">
    <property type="entry name" value="Cyt_P450_sf"/>
</dbReference>
<keyword evidence="5 7" id="KW-0408">Iron</keyword>
<evidence type="ECO:0000256" key="9">
    <source>
        <dbReference type="SAM" id="Phobius"/>
    </source>
</evidence>
<dbReference type="PANTHER" id="PTHR24286">
    <property type="entry name" value="CYTOCHROME P450 26"/>
    <property type="match status" value="1"/>
</dbReference>
<dbReference type="EMBL" id="JABFUD020000021">
    <property type="protein sequence ID" value="KAI5063618.1"/>
    <property type="molecule type" value="Genomic_DNA"/>
</dbReference>
<sequence length="549" mass="62144">MTLAEAINNQRALFLGAGILLLSIIFQLWRSSSRRSSPLPLPPGSYGLPFFGETLQFLYTQRRNLSWTFVDDRVSVYGEIFKTHLFGVPTVLFSNPAGNKMIFTSENKLCHVAWPPSIVNVLGKRALIALTGDEAKSLRKALMTFLRPEALQVYTGRVNKSAQSFLEENWRGRSEVKVFPLLKRFIFRIACELLMSRYNRQEQEMLEKPFSTMVHGQMQLPIRLPGTRYSKAIVAANLLRSQFQLWIEERKRDLASGKGLPDDDMLSCLLTYVSENGTPLSDEDIKDNILLMLFAGHDTSTLVTALALRYLALNPDIFDAVYRENKEILEEKGHGKPLSWADIQKMKLSWRVVQETLRLQPPSQGSFRKVIQTFEYNGFRIPNAWKLYWSVNSTHRNAKYFEEPDKFDPSRFEGAGPAPCTFVPFGGGARMCPGNEFARMVIMVLLHHIVIHFSWTLVDPHEIITVGCSLRPKVLSEKSFKPSSITDSGSQMHGSCIGLSTQPTAMPSISRSQTSLTRHVLREQGQPLTHLSLLEGALECAQEMNLLAW</sequence>
<reference evidence="10" key="1">
    <citation type="submission" date="2021-01" db="EMBL/GenBank/DDBJ databases">
        <title>Adiantum capillus-veneris genome.</title>
        <authorList>
            <person name="Fang Y."/>
            <person name="Liao Q."/>
        </authorList>
    </citation>
    <scope>NUCLEOTIDE SEQUENCE</scope>
    <source>
        <strain evidence="10">H3</strain>
        <tissue evidence="10">Leaf</tissue>
    </source>
</reference>
<keyword evidence="11" id="KW-1185">Reference proteome</keyword>
<dbReference type="InterPro" id="IPR001128">
    <property type="entry name" value="Cyt_P450"/>
</dbReference>
<evidence type="ECO:0000256" key="1">
    <source>
        <dbReference type="ARBA" id="ARBA00010617"/>
    </source>
</evidence>
<keyword evidence="9" id="KW-0812">Transmembrane</keyword>
<dbReference type="Gene3D" id="1.10.630.10">
    <property type="entry name" value="Cytochrome P450"/>
    <property type="match status" value="1"/>
</dbReference>
<dbReference type="CDD" id="cd11043">
    <property type="entry name" value="CYP90-like"/>
    <property type="match status" value="1"/>
</dbReference>
<evidence type="ECO:0000256" key="5">
    <source>
        <dbReference type="ARBA" id="ARBA00023004"/>
    </source>
</evidence>
<dbReference type="PRINTS" id="PR00463">
    <property type="entry name" value="EP450I"/>
</dbReference>
<dbReference type="PROSITE" id="PS00086">
    <property type="entry name" value="CYTOCHROME_P450"/>
    <property type="match status" value="1"/>
</dbReference>
<dbReference type="Proteomes" id="UP000886520">
    <property type="component" value="Chromosome 21"/>
</dbReference>
<evidence type="ECO:0000256" key="4">
    <source>
        <dbReference type="ARBA" id="ARBA00023002"/>
    </source>
</evidence>
<keyword evidence="2 7" id="KW-0349">Heme</keyword>
<dbReference type="GO" id="GO:0004497">
    <property type="term" value="F:monooxygenase activity"/>
    <property type="evidence" value="ECO:0007669"/>
    <property type="project" value="UniProtKB-KW"/>
</dbReference>
<accession>A0A9D4U9S6</accession>
<dbReference type="InterPro" id="IPR002401">
    <property type="entry name" value="Cyt_P450_E_grp-I"/>
</dbReference>
<comment type="cofactor">
    <cofactor evidence="7">
        <name>heme</name>
        <dbReference type="ChEBI" id="CHEBI:30413"/>
    </cofactor>
</comment>
<dbReference type="GO" id="GO:0005506">
    <property type="term" value="F:iron ion binding"/>
    <property type="evidence" value="ECO:0007669"/>
    <property type="project" value="InterPro"/>
</dbReference>
<feature type="transmembrane region" description="Helical" evidence="9">
    <location>
        <begin position="12"/>
        <end position="29"/>
    </location>
</feature>
<dbReference type="GO" id="GO:0020037">
    <property type="term" value="F:heme binding"/>
    <property type="evidence" value="ECO:0007669"/>
    <property type="project" value="InterPro"/>
</dbReference>
<dbReference type="Pfam" id="PF00067">
    <property type="entry name" value="p450"/>
    <property type="match status" value="1"/>
</dbReference>